<keyword evidence="1" id="KW-0472">Membrane</keyword>
<keyword evidence="3" id="KW-1185">Reference proteome</keyword>
<accession>A0ABQ0IBM9</accession>
<evidence type="ECO:0000313" key="3">
    <source>
        <dbReference type="Proteomes" id="UP000008372"/>
    </source>
</evidence>
<dbReference type="Proteomes" id="UP000008372">
    <property type="component" value="Unassembled WGS sequence"/>
</dbReference>
<name>A0ABQ0IBM9_9ALTE</name>
<gene>
    <name evidence="2" type="ORF">GAGA_3969</name>
</gene>
<evidence type="ECO:0000256" key="1">
    <source>
        <dbReference type="SAM" id="Phobius"/>
    </source>
</evidence>
<proteinExistence type="predicted"/>
<sequence>MRISNDSLVGVDSLLFTTLAFSELLFTKLALFLLTPFCVNKSSLSETVKGLNKAFD</sequence>
<keyword evidence="1" id="KW-0812">Transmembrane</keyword>
<comment type="caution">
    <text evidence="2">The sequence shown here is derived from an EMBL/GenBank/DDBJ whole genome shotgun (WGS) entry which is preliminary data.</text>
</comment>
<protein>
    <submittedName>
        <fullName evidence="2">Uncharacterized protein</fullName>
    </submittedName>
</protein>
<organism evidence="2 3">
    <name type="scientific">Paraglaciecola agarilytica NO2</name>
    <dbReference type="NCBI Taxonomy" id="1125747"/>
    <lineage>
        <taxon>Bacteria</taxon>
        <taxon>Pseudomonadati</taxon>
        <taxon>Pseudomonadota</taxon>
        <taxon>Gammaproteobacteria</taxon>
        <taxon>Alteromonadales</taxon>
        <taxon>Alteromonadaceae</taxon>
        <taxon>Paraglaciecola</taxon>
    </lineage>
</organism>
<dbReference type="EMBL" id="BAEK01000072">
    <property type="protein sequence ID" value="GAC06802.1"/>
    <property type="molecule type" value="Genomic_DNA"/>
</dbReference>
<feature type="transmembrane region" description="Helical" evidence="1">
    <location>
        <begin position="14"/>
        <end position="39"/>
    </location>
</feature>
<reference evidence="2 3" key="1">
    <citation type="journal article" date="2014" name="Environ. Microbiol.">
        <title>Comparative genomics of the marine bacterial genus Glaciecola reveals the high degree of genomic diversity and genomic characteristic for cold adaptation.</title>
        <authorList>
            <person name="Qin Q.L."/>
            <person name="Xie B.B."/>
            <person name="Yu Y."/>
            <person name="Shu Y.L."/>
            <person name="Rong J.C."/>
            <person name="Zhang Y.J."/>
            <person name="Zhao D.L."/>
            <person name="Chen X.L."/>
            <person name="Zhang X.Y."/>
            <person name="Chen B."/>
            <person name="Zhou B.C."/>
            <person name="Zhang Y.Z."/>
        </authorList>
    </citation>
    <scope>NUCLEOTIDE SEQUENCE [LARGE SCALE GENOMIC DNA]</scope>
    <source>
        <strain evidence="2 3">NO2</strain>
    </source>
</reference>
<evidence type="ECO:0000313" key="2">
    <source>
        <dbReference type="EMBL" id="GAC06802.1"/>
    </source>
</evidence>
<keyword evidence="1" id="KW-1133">Transmembrane helix</keyword>